<comment type="caution">
    <text evidence="2">The sequence shown here is derived from an EMBL/GenBank/DDBJ whole genome shotgun (WGS) entry which is preliminary data.</text>
</comment>
<dbReference type="InterPro" id="IPR001296">
    <property type="entry name" value="Glyco_trans_1"/>
</dbReference>
<evidence type="ECO:0000259" key="1">
    <source>
        <dbReference type="Pfam" id="PF00534"/>
    </source>
</evidence>
<dbReference type="EMBL" id="JADIND010000200">
    <property type="protein sequence ID" value="MBO8431506.1"/>
    <property type="molecule type" value="Genomic_DNA"/>
</dbReference>
<dbReference type="InterPro" id="IPR050194">
    <property type="entry name" value="Glycosyltransferase_grp1"/>
</dbReference>
<dbReference type="GO" id="GO:0016757">
    <property type="term" value="F:glycosyltransferase activity"/>
    <property type="evidence" value="ECO:0007669"/>
    <property type="project" value="InterPro"/>
</dbReference>
<dbReference type="AlphaFoldDB" id="A0A9D9DS89"/>
<dbReference type="Proteomes" id="UP000823632">
    <property type="component" value="Unassembled WGS sequence"/>
</dbReference>
<proteinExistence type="predicted"/>
<dbReference type="Gene3D" id="3.40.50.2000">
    <property type="entry name" value="Glycogen Phosphorylase B"/>
    <property type="match status" value="2"/>
</dbReference>
<dbReference type="PANTHER" id="PTHR45947">
    <property type="entry name" value="SULFOQUINOVOSYL TRANSFERASE SQD2"/>
    <property type="match status" value="1"/>
</dbReference>
<accession>A0A9D9DS89</accession>
<protein>
    <submittedName>
        <fullName evidence="2">Glycosyltransferase family 4 protein</fullName>
    </submittedName>
</protein>
<dbReference type="SUPFAM" id="SSF53756">
    <property type="entry name" value="UDP-Glycosyltransferase/glycogen phosphorylase"/>
    <property type="match status" value="1"/>
</dbReference>
<evidence type="ECO:0000313" key="2">
    <source>
        <dbReference type="EMBL" id="MBO8431506.1"/>
    </source>
</evidence>
<dbReference type="CDD" id="cd03801">
    <property type="entry name" value="GT4_PimA-like"/>
    <property type="match status" value="1"/>
</dbReference>
<reference evidence="2" key="1">
    <citation type="submission" date="2020-10" db="EMBL/GenBank/DDBJ databases">
        <authorList>
            <person name="Gilroy R."/>
        </authorList>
    </citation>
    <scope>NUCLEOTIDE SEQUENCE</scope>
    <source>
        <strain evidence="2">10192</strain>
    </source>
</reference>
<sequence>MKILFITDLYPVKDGEKTTPRTLLNFVEEWKLSGNEVDVIKPNFILNSLIRKKPFYKQGNYDGVLNLNFWTPFWGTIKPPKKHYDIVIAHMPSGILYADKLNCPFVAGIHSSDLTILTSPLYRFHFKKRMEKALQNAKAIACRSFVLKDKFLKLYPQFENKTFAAPSGIDENIITGTFNILRKYVPLKVLTCANYKKRKNIEKVLEAVYGLKDFELTVIGAGTDLSKLRKLNPDAVFRGWQPHEKILEQMRQSDIFILPSTGETFGMVYLEAMASGCITVCTKDDGIDGIIQNNINGFTTFPISGEIRNLLQNIKNMDDDSLKALLYNNFETIKQYTKTSCAENYLKQIFKIM</sequence>
<dbReference type="PANTHER" id="PTHR45947:SF15">
    <property type="entry name" value="TEICHURONIC ACID BIOSYNTHESIS GLYCOSYLTRANSFERASE TUAC-RELATED"/>
    <property type="match status" value="1"/>
</dbReference>
<gene>
    <name evidence="2" type="ORF">IAC76_08980</name>
</gene>
<organism evidence="2 3">
    <name type="scientific">Candidatus Scatousia excrementipullorum</name>
    <dbReference type="NCBI Taxonomy" id="2840936"/>
    <lineage>
        <taxon>Bacteria</taxon>
        <taxon>Candidatus Scatousia</taxon>
    </lineage>
</organism>
<feature type="domain" description="Glycosyl transferase family 1" evidence="1">
    <location>
        <begin position="188"/>
        <end position="302"/>
    </location>
</feature>
<dbReference type="Pfam" id="PF00534">
    <property type="entry name" value="Glycos_transf_1"/>
    <property type="match status" value="1"/>
</dbReference>
<reference evidence="2" key="2">
    <citation type="journal article" date="2021" name="PeerJ">
        <title>Extensive microbial diversity within the chicken gut microbiome revealed by metagenomics and culture.</title>
        <authorList>
            <person name="Gilroy R."/>
            <person name="Ravi A."/>
            <person name="Getino M."/>
            <person name="Pursley I."/>
            <person name="Horton D.L."/>
            <person name="Alikhan N.F."/>
            <person name="Baker D."/>
            <person name="Gharbi K."/>
            <person name="Hall N."/>
            <person name="Watson M."/>
            <person name="Adriaenssens E.M."/>
            <person name="Foster-Nyarko E."/>
            <person name="Jarju S."/>
            <person name="Secka A."/>
            <person name="Antonio M."/>
            <person name="Oren A."/>
            <person name="Chaudhuri R.R."/>
            <person name="La Ragione R."/>
            <person name="Hildebrand F."/>
            <person name="Pallen M.J."/>
        </authorList>
    </citation>
    <scope>NUCLEOTIDE SEQUENCE</scope>
    <source>
        <strain evidence="2">10192</strain>
    </source>
</reference>
<name>A0A9D9DS89_9BACT</name>
<evidence type="ECO:0000313" key="3">
    <source>
        <dbReference type="Proteomes" id="UP000823632"/>
    </source>
</evidence>